<feature type="non-terminal residue" evidence="2">
    <location>
        <position position="1"/>
    </location>
</feature>
<evidence type="ECO:0000313" key="2">
    <source>
        <dbReference type="EMBL" id="JAP06566.1"/>
    </source>
</evidence>
<dbReference type="AlphaFoldDB" id="A0A0V0GGS3"/>
<name>A0A0V0GGS3_SOLCH</name>
<feature type="compositionally biased region" description="Acidic residues" evidence="1">
    <location>
        <begin position="1"/>
        <end position="19"/>
    </location>
</feature>
<feature type="region of interest" description="Disordered" evidence="1">
    <location>
        <begin position="1"/>
        <end position="22"/>
    </location>
</feature>
<evidence type="ECO:0000256" key="1">
    <source>
        <dbReference type="SAM" id="MobiDB-lite"/>
    </source>
</evidence>
<protein>
    <submittedName>
        <fullName evidence="2">Putative ovule protein</fullName>
    </submittedName>
</protein>
<sequence>EEEEEEEVEGEDEEKEEQEAPFIKGSSAFISSSVKGSEKLPLLYISIAAAMVNIKTHKKYLFLISKLQNR</sequence>
<proteinExistence type="predicted"/>
<dbReference type="EMBL" id="GEDG01040905">
    <property type="protein sequence ID" value="JAP06566.1"/>
    <property type="molecule type" value="Transcribed_RNA"/>
</dbReference>
<accession>A0A0V0GGS3</accession>
<reference evidence="2" key="1">
    <citation type="submission" date="2015-12" db="EMBL/GenBank/DDBJ databases">
        <title>Gene expression during late stages of embryo sac development: a critical building block for successful pollen-pistil interactions.</title>
        <authorList>
            <person name="Liu Y."/>
            <person name="Joly V."/>
            <person name="Sabar M."/>
            <person name="Matton D.P."/>
        </authorList>
    </citation>
    <scope>NUCLEOTIDE SEQUENCE</scope>
</reference>
<organism evidence="2">
    <name type="scientific">Solanum chacoense</name>
    <name type="common">Chaco potato</name>
    <dbReference type="NCBI Taxonomy" id="4108"/>
    <lineage>
        <taxon>Eukaryota</taxon>
        <taxon>Viridiplantae</taxon>
        <taxon>Streptophyta</taxon>
        <taxon>Embryophyta</taxon>
        <taxon>Tracheophyta</taxon>
        <taxon>Spermatophyta</taxon>
        <taxon>Magnoliopsida</taxon>
        <taxon>eudicotyledons</taxon>
        <taxon>Gunneridae</taxon>
        <taxon>Pentapetalae</taxon>
        <taxon>asterids</taxon>
        <taxon>lamiids</taxon>
        <taxon>Solanales</taxon>
        <taxon>Solanaceae</taxon>
        <taxon>Solanoideae</taxon>
        <taxon>Solaneae</taxon>
        <taxon>Solanum</taxon>
    </lineage>
</organism>